<evidence type="ECO:0000256" key="3">
    <source>
        <dbReference type="ARBA" id="ARBA00022737"/>
    </source>
</evidence>
<evidence type="ECO:0000256" key="5">
    <source>
        <dbReference type="ARBA" id="ARBA00023122"/>
    </source>
</evidence>
<comment type="caution">
    <text evidence="9">The sequence shown here is derived from an EMBL/GenBank/DDBJ whole genome shotgun (WGS) entry which is preliminary data.</text>
</comment>
<dbReference type="PROSITE" id="PS51464">
    <property type="entry name" value="SIS"/>
    <property type="match status" value="1"/>
</dbReference>
<dbReference type="PANTHER" id="PTHR42745:SF1">
    <property type="entry name" value="ARABINOSE 5-PHOSPHATE ISOMERASE KDSD"/>
    <property type="match status" value="1"/>
</dbReference>
<proteinExistence type="inferred from homology"/>
<comment type="subunit">
    <text evidence="2">Homotetramer.</text>
</comment>
<dbReference type="GO" id="GO:0019146">
    <property type="term" value="F:arabinose-5-phosphate isomerase activity"/>
    <property type="evidence" value="ECO:0007669"/>
    <property type="project" value="UniProtKB-EC"/>
</dbReference>
<dbReference type="Gene3D" id="3.10.580.10">
    <property type="entry name" value="CBS-domain"/>
    <property type="match status" value="1"/>
</dbReference>
<protein>
    <recommendedName>
        <fullName evidence="6">Arabinose 5-phosphate isomerase</fullName>
        <shortName evidence="6">API</shortName>
        <ecNumber evidence="6">5.3.1.13</ecNumber>
    </recommendedName>
</protein>
<dbReference type="Pfam" id="PF00571">
    <property type="entry name" value="CBS"/>
    <property type="match status" value="2"/>
</dbReference>
<evidence type="ECO:0000256" key="6">
    <source>
        <dbReference type="PIRNR" id="PIRNR004692"/>
    </source>
</evidence>
<keyword evidence="4" id="KW-0448">Lipopolysaccharide biosynthesis</keyword>
<dbReference type="InterPro" id="IPR001347">
    <property type="entry name" value="SIS_dom"/>
</dbReference>
<dbReference type="InterPro" id="IPR046348">
    <property type="entry name" value="SIS_dom_sf"/>
</dbReference>
<evidence type="ECO:0000256" key="4">
    <source>
        <dbReference type="ARBA" id="ARBA00022985"/>
    </source>
</evidence>
<keyword evidence="7" id="KW-0479">Metal-binding</keyword>
<evidence type="ECO:0000256" key="1">
    <source>
        <dbReference type="ARBA" id="ARBA00008165"/>
    </source>
</evidence>
<dbReference type="InterPro" id="IPR000644">
    <property type="entry name" value="CBS_dom"/>
</dbReference>
<keyword evidence="5" id="KW-0129">CBS domain</keyword>
<dbReference type="EMBL" id="QKOX01000025">
    <property type="protein sequence ID" value="RWT19452.1"/>
    <property type="molecule type" value="Genomic_DNA"/>
</dbReference>
<dbReference type="GO" id="GO:0009103">
    <property type="term" value="P:lipopolysaccharide biosynthetic process"/>
    <property type="evidence" value="ECO:0007669"/>
    <property type="project" value="UniProtKB-KW"/>
</dbReference>
<accession>A0A2X2DYD3</accession>
<dbReference type="CDD" id="cd05014">
    <property type="entry name" value="SIS_Kpsf"/>
    <property type="match status" value="1"/>
</dbReference>
<dbReference type="NCBIfam" id="TIGR00393">
    <property type="entry name" value="kpsF"/>
    <property type="match status" value="1"/>
</dbReference>
<dbReference type="GO" id="GO:0097367">
    <property type="term" value="F:carbohydrate derivative binding"/>
    <property type="evidence" value="ECO:0007669"/>
    <property type="project" value="InterPro"/>
</dbReference>
<name>A0A2X2DYD3_RAOPL</name>
<keyword evidence="7" id="KW-0862">Zinc</keyword>
<evidence type="ECO:0000313" key="10">
    <source>
        <dbReference type="Proteomes" id="UP000288843"/>
    </source>
</evidence>
<dbReference type="InterPro" id="IPR046342">
    <property type="entry name" value="CBS_dom_sf"/>
</dbReference>
<feature type="binding site" evidence="7">
    <location>
        <position position="81"/>
    </location>
    <ligand>
        <name>Zn(2+)</name>
        <dbReference type="ChEBI" id="CHEBI:29105"/>
    </ligand>
</feature>
<evidence type="ECO:0000256" key="8">
    <source>
        <dbReference type="PIRSR" id="PIRSR004692-3"/>
    </source>
</evidence>
<dbReference type="InterPro" id="IPR035474">
    <property type="entry name" value="SIS_Kpsf"/>
</dbReference>
<keyword evidence="3" id="KW-0677">Repeat</keyword>
<dbReference type="PANTHER" id="PTHR42745">
    <property type="match status" value="1"/>
</dbReference>
<feature type="site" description="Catalytically relevant" evidence="8">
    <location>
        <position position="110"/>
    </location>
</feature>
<feature type="site" description="Catalytically relevant" evidence="8">
    <location>
        <position position="58"/>
    </location>
</feature>
<gene>
    <name evidence="9" type="ORF">DN603_20835</name>
</gene>
<feature type="site" description="Catalytically relevant" evidence="8">
    <location>
        <position position="192"/>
    </location>
</feature>
<dbReference type="InterPro" id="IPR050986">
    <property type="entry name" value="GutQ/KpsF_isomerases"/>
</dbReference>
<dbReference type="EC" id="5.3.1.13" evidence="6"/>
<comment type="similarity">
    <text evidence="1 6">Belongs to the SIS family. GutQ/KpsF subfamily.</text>
</comment>
<comment type="catalytic activity">
    <reaction evidence="6">
        <text>D-arabinose 5-phosphate = D-ribulose 5-phosphate</text>
        <dbReference type="Rhea" id="RHEA:23104"/>
        <dbReference type="ChEBI" id="CHEBI:57693"/>
        <dbReference type="ChEBI" id="CHEBI:58121"/>
        <dbReference type="EC" id="5.3.1.13"/>
    </reaction>
</comment>
<reference evidence="9 10" key="1">
    <citation type="submission" date="2018-06" db="EMBL/GenBank/DDBJ databases">
        <title>Carbapenemase-producing Enterobacteriaceae present in wastewater treatment plant effluent and nearby surface waters in the US.</title>
        <authorList>
            <person name="Mathys D.A."/>
            <person name="Mollenkopf D.F."/>
            <person name="Feicht S.M."/>
            <person name="Adams R.J."/>
            <person name="Albers A.L."/>
            <person name="Stuever D.M."/>
            <person name="Daniels J.B."/>
            <person name="Wittum T.E."/>
        </authorList>
    </citation>
    <scope>NUCLEOTIDE SEQUENCE [LARGE SCALE GENOMIC DNA]</scope>
    <source>
        <strain evidence="9 10">GEO_47_Down_B</strain>
    </source>
</reference>
<feature type="site" description="Catalytically relevant" evidence="8">
    <location>
        <position position="151"/>
    </location>
</feature>
<organism evidence="9 10">
    <name type="scientific">Raoultella planticola</name>
    <name type="common">Klebsiella planticola</name>
    <dbReference type="NCBI Taxonomy" id="575"/>
    <lineage>
        <taxon>Bacteria</taxon>
        <taxon>Pseudomonadati</taxon>
        <taxon>Pseudomonadota</taxon>
        <taxon>Gammaproteobacteria</taxon>
        <taxon>Enterobacterales</taxon>
        <taxon>Enterobacteriaceae</taxon>
        <taxon>Klebsiella/Raoultella group</taxon>
        <taxon>Raoultella</taxon>
    </lineage>
</organism>
<evidence type="ECO:0000256" key="7">
    <source>
        <dbReference type="PIRSR" id="PIRSR004692-2"/>
    </source>
</evidence>
<dbReference type="Pfam" id="PF01380">
    <property type="entry name" value="SIS"/>
    <property type="match status" value="1"/>
</dbReference>
<dbReference type="SMART" id="SM00116">
    <property type="entry name" value="CBS"/>
    <property type="match status" value="2"/>
</dbReference>
<evidence type="ECO:0000256" key="2">
    <source>
        <dbReference type="ARBA" id="ARBA00011881"/>
    </source>
</evidence>
<sequence length="333" mass="36238">MNNKTRNTSEIINRGRNVLHEEAKAIISATSNINDNFAQAINIILNAPGKVVLSAMGKPGYIAHKISATLASTGTPSFYLHPAEALHGDLGRVSREDVVILISNSGETTEVINMLPALKRTGVPIIAICGAPDSPLAKYSDVVISSQVEHECCPLDLAPTTSTTLALAIGDALAVTLMQERNFSKEEFALYHPGGSLGRRRLLTVGKAMRSGEKACLIGRESTILDALFIMTRYLSGAALVVNGRNELEGIITDGDIRRYIMYNNLFLQTPVRELMNPFATCIGQHQLIDEAIRIMEQHQPAPITVLPVINDDKQVVGLLHLTDLLRIFPPEK</sequence>
<keyword evidence="6 9" id="KW-0413">Isomerase</keyword>
<dbReference type="PIRSF" id="PIRSF004692">
    <property type="entry name" value="KdsD_KpsF"/>
    <property type="match status" value="1"/>
</dbReference>
<evidence type="ECO:0000313" key="9">
    <source>
        <dbReference type="EMBL" id="RWT19452.1"/>
    </source>
</evidence>
<dbReference type="Proteomes" id="UP000288843">
    <property type="component" value="Unassembled WGS sequence"/>
</dbReference>
<dbReference type="RefSeq" id="WP_047664473.1">
    <property type="nucleotide sequence ID" value="NZ_BIJB01000008.1"/>
</dbReference>
<dbReference type="CDD" id="cd04604">
    <property type="entry name" value="CBS_pair_SIS_assoc"/>
    <property type="match status" value="1"/>
</dbReference>
<dbReference type="FunFam" id="3.40.50.10490:FF:000011">
    <property type="entry name" value="Arabinose 5-phosphate isomerase"/>
    <property type="match status" value="1"/>
</dbReference>
<dbReference type="GO" id="GO:0046872">
    <property type="term" value="F:metal ion binding"/>
    <property type="evidence" value="ECO:0007669"/>
    <property type="project" value="UniProtKB-KW"/>
</dbReference>
<dbReference type="InterPro" id="IPR004800">
    <property type="entry name" value="KdsD/KpsF-type"/>
</dbReference>
<dbReference type="PROSITE" id="PS51371">
    <property type="entry name" value="CBS"/>
    <property type="match status" value="2"/>
</dbReference>
<dbReference type="Gene3D" id="3.40.50.10490">
    <property type="entry name" value="Glucose-6-phosphate isomerase like protein, domain 1"/>
    <property type="match status" value="1"/>
</dbReference>
<dbReference type="SUPFAM" id="SSF53697">
    <property type="entry name" value="SIS domain"/>
    <property type="match status" value="1"/>
</dbReference>
<dbReference type="AlphaFoldDB" id="A0A2X2DYD3"/>
<dbReference type="GeneID" id="57429675"/>